<evidence type="ECO:0000313" key="2">
    <source>
        <dbReference type="EMBL" id="MEE6187836.1"/>
    </source>
</evidence>
<organism evidence="2 3">
    <name type="scientific">Niabella digestorum</name>
    <dbReference type="NCBI Taxonomy" id="3117701"/>
    <lineage>
        <taxon>Bacteria</taxon>
        <taxon>Pseudomonadati</taxon>
        <taxon>Bacteroidota</taxon>
        <taxon>Chitinophagia</taxon>
        <taxon>Chitinophagales</taxon>
        <taxon>Chitinophagaceae</taxon>
        <taxon>Niabella</taxon>
    </lineage>
</organism>
<accession>A0ABU7RIQ8</accession>
<sequence length="476" mass="54677">MLAIDFFIINKQFKKLLTSFFIFLLLVLKVEAQSNSDSAYAMPLKEVLAEVQQRYSITLRFDSSLIDGKILPYARWRYRADVEETLKNILAPFDLMARRDGTKRYKIGNYEYYRWQPQDGWAELDRIAAHYNNLEEWQHRKEKLKSCLLHALRLSKLPTYPLSKPIETPVRKYRGYTVSNIAIEILKGVWINGSIYRPDKIKGKVPVIMNPDGHWQDHRFRADCQLRCAAFAKMGAIAISYDLFGWGESELQFKYEDHRKALAQTIQILGAIRILDYLLSLKEADTSRVAITGGSGGGSHTILMTAIDDRIKVSAPVVSVSSYFYGGCPCESGMPIHLCEGGTNNVEIAAMAAPRPQLLISDGADWTDKMPEHDFPYLQKIYQWYDRKDHVENVHFPEGKHDFNIEKREAVYRFMAKHLGLNMNAILDRNGNIDESDITIEKKTDMYVFGEKGERLPAHAVMGFDNLRKVFEEAIK</sequence>
<dbReference type="InterPro" id="IPR050261">
    <property type="entry name" value="FrsA_esterase"/>
</dbReference>
<keyword evidence="3" id="KW-1185">Reference proteome</keyword>
<dbReference type="EMBL" id="JAZGLY010000006">
    <property type="protein sequence ID" value="MEE6187836.1"/>
    <property type="molecule type" value="Genomic_DNA"/>
</dbReference>
<dbReference type="GO" id="GO:0016787">
    <property type="term" value="F:hydrolase activity"/>
    <property type="evidence" value="ECO:0007669"/>
    <property type="project" value="UniProtKB-KW"/>
</dbReference>
<dbReference type="InterPro" id="IPR000383">
    <property type="entry name" value="Xaa-Pro-like_dom"/>
</dbReference>
<protein>
    <submittedName>
        <fullName evidence="2">CocE/NonD family hydrolase</fullName>
    </submittedName>
</protein>
<comment type="caution">
    <text evidence="2">The sequence shown here is derived from an EMBL/GenBank/DDBJ whole genome shotgun (WGS) entry which is preliminary data.</text>
</comment>
<gene>
    <name evidence="2" type="ORF">V2H41_11190</name>
</gene>
<name>A0ABU7RIQ8_9BACT</name>
<dbReference type="Gene3D" id="3.40.50.1820">
    <property type="entry name" value="alpha/beta hydrolase"/>
    <property type="match status" value="1"/>
</dbReference>
<dbReference type="Pfam" id="PF02129">
    <property type="entry name" value="Peptidase_S15"/>
    <property type="match status" value="1"/>
</dbReference>
<dbReference type="RefSeq" id="WP_330975243.1">
    <property type="nucleotide sequence ID" value="NZ_JAZGLY010000006.1"/>
</dbReference>
<evidence type="ECO:0000259" key="1">
    <source>
        <dbReference type="Pfam" id="PF02129"/>
    </source>
</evidence>
<dbReference type="SUPFAM" id="SSF53474">
    <property type="entry name" value="alpha/beta-Hydrolases"/>
    <property type="match status" value="1"/>
</dbReference>
<reference evidence="2 3" key="1">
    <citation type="submission" date="2024-01" db="EMBL/GenBank/DDBJ databases">
        <title>Niabella digestum sp. nov., isolated from waste digestion system.</title>
        <authorList>
            <person name="Zhang L."/>
        </authorList>
    </citation>
    <scope>NUCLEOTIDE SEQUENCE [LARGE SCALE GENOMIC DNA]</scope>
    <source>
        <strain evidence="2 3">A18</strain>
    </source>
</reference>
<dbReference type="PANTHER" id="PTHR22946:SF8">
    <property type="entry name" value="ACETYL XYLAN ESTERASE DOMAIN-CONTAINING PROTEIN"/>
    <property type="match status" value="1"/>
</dbReference>
<dbReference type="InterPro" id="IPR029058">
    <property type="entry name" value="AB_hydrolase_fold"/>
</dbReference>
<feature type="domain" description="Xaa-Pro dipeptidyl-peptidase-like" evidence="1">
    <location>
        <begin position="188"/>
        <end position="328"/>
    </location>
</feature>
<evidence type="ECO:0000313" key="3">
    <source>
        <dbReference type="Proteomes" id="UP001357452"/>
    </source>
</evidence>
<proteinExistence type="predicted"/>
<dbReference type="Proteomes" id="UP001357452">
    <property type="component" value="Unassembled WGS sequence"/>
</dbReference>
<dbReference type="PANTHER" id="PTHR22946">
    <property type="entry name" value="DIENELACTONE HYDROLASE DOMAIN-CONTAINING PROTEIN-RELATED"/>
    <property type="match status" value="1"/>
</dbReference>
<keyword evidence="2" id="KW-0378">Hydrolase</keyword>